<feature type="compositionally biased region" description="Basic residues" evidence="4">
    <location>
        <begin position="270"/>
        <end position="283"/>
    </location>
</feature>
<evidence type="ECO:0000256" key="1">
    <source>
        <dbReference type="ARBA" id="ARBA00004245"/>
    </source>
</evidence>
<feature type="compositionally biased region" description="Pro residues" evidence="4">
    <location>
        <begin position="247"/>
        <end position="262"/>
    </location>
</feature>
<dbReference type="SMART" id="SM00461">
    <property type="entry name" value="WH1"/>
    <property type="match status" value="1"/>
</dbReference>
<feature type="compositionally biased region" description="Acidic residues" evidence="4">
    <location>
        <begin position="387"/>
        <end position="399"/>
    </location>
</feature>
<reference evidence="6 7" key="1">
    <citation type="submission" date="2017-12" db="EMBL/GenBank/DDBJ databases">
        <title>Sequencing, de novo assembly and annotation of complete genome of a new Thraustochytrid species, strain FCC1311.</title>
        <authorList>
            <person name="Sedici K."/>
            <person name="Godart F."/>
            <person name="Aiese Cigliano R."/>
            <person name="Sanseverino W."/>
            <person name="Barakat M."/>
            <person name="Ortet P."/>
            <person name="Marechal E."/>
            <person name="Cagnac O."/>
            <person name="Amato A."/>
        </authorList>
    </citation>
    <scope>NUCLEOTIDE SEQUENCE [LARGE SCALE GENOMIC DNA]</scope>
</reference>
<feature type="region of interest" description="Disordered" evidence="4">
    <location>
        <begin position="227"/>
        <end position="458"/>
    </location>
</feature>
<dbReference type="InterPro" id="IPR000697">
    <property type="entry name" value="WH1/EVH1_dom"/>
</dbReference>
<dbReference type="GO" id="GO:0007015">
    <property type="term" value="P:actin filament organization"/>
    <property type="evidence" value="ECO:0007669"/>
    <property type="project" value="InterPro"/>
</dbReference>
<protein>
    <submittedName>
        <fullName evidence="6">Neural Wiskott-Aldrich syndrome protein</fullName>
    </submittedName>
</protein>
<feature type="domain" description="WH1" evidence="5">
    <location>
        <begin position="14"/>
        <end position="129"/>
    </location>
</feature>
<proteinExistence type="predicted"/>
<feature type="compositionally biased region" description="Basic and acidic residues" evidence="4">
    <location>
        <begin position="414"/>
        <end position="431"/>
    </location>
</feature>
<feature type="compositionally biased region" description="Pro residues" evidence="4">
    <location>
        <begin position="361"/>
        <end position="370"/>
    </location>
</feature>
<sequence>MSLSPQELTRCNQQLHGRGSVLTGAMATVFYSVYDPRQCAQMPWREAGVQGALCLVSDKQSGAYAFMIFALHNFSVLYSFELYPGMDYRELHTSFHAYETSDGLLGFSFVDERAAHRFFTMVQEILNDTGHIYDATFFNPDGTLKLENLPSSWLHLLTQAGFTDADLQDPSLSDLILSCLEDMGISTQAPPRDLAPADLQKAGASPAEIEQYQRYQADLEAYEASVREEVKEQQRQQRSSARAPARAPAPAPAPSPAAPAPVPRREPLTKRKSLAARLSRRKPTNAVEMPDFMRPTPVATANEALGLRPSARQAAPPDVSFRPASKRASLSQRLRRSLSRQNSSATMASGMSTLTEQSGPSLPPRVPPRVPPRKAARAPAAPASDDSYNETFDDDDSDDDNGRGGRSPAGEYDSSSRERLLRAGPSRKFEPSQHQPPAPPAMPNTLTAGSGVPRPAAPRLSLLQQSKRGLTAPAPRPNFTVQRIRQSVLPDLTQVKLLQQETLVDRLRQGLMERRERIRSDSFDSDDWS</sequence>
<dbReference type="GO" id="GO:0005856">
    <property type="term" value="C:cytoskeleton"/>
    <property type="evidence" value="ECO:0007669"/>
    <property type="project" value="UniProtKB-SubCell"/>
</dbReference>
<comment type="subcellular location">
    <subcellularLocation>
        <location evidence="1">Cytoplasm</location>
        <location evidence="1">Cytoskeleton</location>
    </subcellularLocation>
</comment>
<dbReference type="InterPro" id="IPR011026">
    <property type="entry name" value="WAS_C"/>
</dbReference>
<name>A0A2R5GD34_9STRA</name>
<evidence type="ECO:0000313" key="7">
    <source>
        <dbReference type="Proteomes" id="UP000241890"/>
    </source>
</evidence>
<keyword evidence="2" id="KW-0963">Cytoplasm</keyword>
<evidence type="ECO:0000256" key="4">
    <source>
        <dbReference type="SAM" id="MobiDB-lite"/>
    </source>
</evidence>
<comment type="caution">
    <text evidence="6">The sequence shown here is derived from an EMBL/GenBank/DDBJ whole genome shotgun (WGS) entry which is preliminary data.</text>
</comment>
<feature type="compositionally biased region" description="Low complexity" evidence="4">
    <location>
        <begin position="377"/>
        <end position="386"/>
    </location>
</feature>
<dbReference type="OrthoDB" id="8963340at2759"/>
<dbReference type="AlphaFoldDB" id="A0A2R5GD34"/>
<evidence type="ECO:0000313" key="6">
    <source>
        <dbReference type="EMBL" id="GBG28847.1"/>
    </source>
</evidence>
<dbReference type="Proteomes" id="UP000241890">
    <property type="component" value="Unassembled WGS sequence"/>
</dbReference>
<keyword evidence="7" id="KW-1185">Reference proteome</keyword>
<dbReference type="InterPro" id="IPR011993">
    <property type="entry name" value="PH-like_dom_sf"/>
</dbReference>
<evidence type="ECO:0000259" key="5">
    <source>
        <dbReference type="PROSITE" id="PS50229"/>
    </source>
</evidence>
<evidence type="ECO:0000256" key="3">
    <source>
        <dbReference type="ARBA" id="ARBA00023212"/>
    </source>
</evidence>
<evidence type="ECO:0000256" key="2">
    <source>
        <dbReference type="ARBA" id="ARBA00022490"/>
    </source>
</evidence>
<dbReference type="InParanoid" id="A0A2R5GD34"/>
<dbReference type="SUPFAM" id="SSF47912">
    <property type="entry name" value="Wiscott-Aldrich syndrome protein, WASP, C-terminal domain"/>
    <property type="match status" value="1"/>
</dbReference>
<dbReference type="Gene3D" id="2.30.29.30">
    <property type="entry name" value="Pleckstrin-homology domain (PH domain)/Phosphotyrosine-binding domain (PTB)"/>
    <property type="match status" value="1"/>
</dbReference>
<dbReference type="PROSITE" id="PS50229">
    <property type="entry name" value="WH1"/>
    <property type="match status" value="1"/>
</dbReference>
<dbReference type="EMBL" id="BEYU01000049">
    <property type="protein sequence ID" value="GBG28847.1"/>
    <property type="molecule type" value="Genomic_DNA"/>
</dbReference>
<dbReference type="Pfam" id="PF00568">
    <property type="entry name" value="WH1"/>
    <property type="match status" value="1"/>
</dbReference>
<accession>A0A2R5GD34</accession>
<keyword evidence="3" id="KW-0206">Cytoskeleton</keyword>
<feature type="compositionally biased region" description="Low complexity" evidence="4">
    <location>
        <begin position="236"/>
        <end position="246"/>
    </location>
</feature>
<gene>
    <name evidence="6" type="ORF">FCC1311_050682</name>
</gene>
<feature type="compositionally biased region" description="Polar residues" evidence="4">
    <location>
        <begin position="346"/>
        <end position="360"/>
    </location>
</feature>
<dbReference type="SUPFAM" id="SSF50729">
    <property type="entry name" value="PH domain-like"/>
    <property type="match status" value="1"/>
</dbReference>
<organism evidence="6 7">
    <name type="scientific">Hondaea fermentalgiana</name>
    <dbReference type="NCBI Taxonomy" id="2315210"/>
    <lineage>
        <taxon>Eukaryota</taxon>
        <taxon>Sar</taxon>
        <taxon>Stramenopiles</taxon>
        <taxon>Bigyra</taxon>
        <taxon>Labyrinthulomycetes</taxon>
        <taxon>Thraustochytrida</taxon>
        <taxon>Thraustochytriidae</taxon>
        <taxon>Hondaea</taxon>
    </lineage>
</organism>